<dbReference type="EMBL" id="UGHJ01000001">
    <property type="protein sequence ID" value="STO68889.1"/>
    <property type="molecule type" value="Genomic_DNA"/>
</dbReference>
<keyword evidence="3 6" id="KW-0081">Bacteriolytic enzyme</keyword>
<sequence>MNKLTKWSAGAICSVATIIALVKTTHQDLRISQQGLEIIGQAEGCRRDPYHCPADVLTVGIGSTAASGEPINPQKRYNDTEIAQRWAHDLRRAEQCVNQYGNGKNLPQGAFDALVSLTFNVGCGKMQKSTLFKQAQQGFKPQMCQQFDRWVYAGGQKLNGLIKRRAKEKVLCLGL</sequence>
<dbReference type="GO" id="GO:0009253">
    <property type="term" value="P:peptidoglycan catabolic process"/>
    <property type="evidence" value="ECO:0007669"/>
    <property type="project" value="InterPro"/>
</dbReference>
<keyword evidence="5 6" id="KW-0326">Glycosidase</keyword>
<dbReference type="GO" id="GO:0003796">
    <property type="term" value="F:lysozyme activity"/>
    <property type="evidence" value="ECO:0007669"/>
    <property type="project" value="UniProtKB-EC"/>
</dbReference>
<dbReference type="InterPro" id="IPR002196">
    <property type="entry name" value="Glyco_hydro_24"/>
</dbReference>
<organism evidence="7 9">
    <name type="scientific">Canicola haemoglobinophilus</name>
    <dbReference type="NCBI Taxonomy" id="733"/>
    <lineage>
        <taxon>Bacteria</taxon>
        <taxon>Pseudomonadati</taxon>
        <taxon>Pseudomonadota</taxon>
        <taxon>Gammaproteobacteria</taxon>
        <taxon>Pasteurellales</taxon>
        <taxon>Pasteurellaceae</taxon>
        <taxon>Canicola</taxon>
    </lineage>
</organism>
<dbReference type="Proteomes" id="UP000254329">
    <property type="component" value="Unassembled WGS sequence"/>
</dbReference>
<evidence type="ECO:0000313" key="9">
    <source>
        <dbReference type="Proteomes" id="UP000254329"/>
    </source>
</evidence>
<reference evidence="9 10" key="1">
    <citation type="submission" date="2018-06" db="EMBL/GenBank/DDBJ databases">
        <authorList>
            <consortium name="Pathogen Informatics"/>
            <person name="Doyle S."/>
        </authorList>
    </citation>
    <scope>NUCLEOTIDE SEQUENCE [LARGE SCALE GENOMIC DNA]</scope>
    <source>
        <strain evidence="7 9">NCTC1659</strain>
        <strain evidence="8 10">NCTC8540</strain>
    </source>
</reference>
<evidence type="ECO:0000313" key="8">
    <source>
        <dbReference type="EMBL" id="STO68889.1"/>
    </source>
</evidence>
<dbReference type="EC" id="3.2.1.17" evidence="6"/>
<evidence type="ECO:0000313" key="7">
    <source>
        <dbReference type="EMBL" id="STO60176.1"/>
    </source>
</evidence>
<dbReference type="STRING" id="733.B0186_05580"/>
<dbReference type="AlphaFoldDB" id="A0A1V4B181"/>
<dbReference type="InterPro" id="IPR034690">
    <property type="entry name" value="Endolysin_T4_type"/>
</dbReference>
<dbReference type="PANTHER" id="PTHR38107:SF4">
    <property type="entry name" value="LYSOZYME"/>
    <property type="match status" value="1"/>
</dbReference>
<dbReference type="InterPro" id="IPR023346">
    <property type="entry name" value="Lysozyme-like_dom_sf"/>
</dbReference>
<dbReference type="InterPro" id="IPR023347">
    <property type="entry name" value="Lysozyme_dom_sf"/>
</dbReference>
<dbReference type="InterPro" id="IPR051018">
    <property type="entry name" value="Bacteriophage_GH24"/>
</dbReference>
<dbReference type="Pfam" id="PF00959">
    <property type="entry name" value="Phage_lysozyme"/>
    <property type="match status" value="1"/>
</dbReference>
<dbReference type="OrthoDB" id="8141296at2"/>
<keyword evidence="4 6" id="KW-0378">Hydrolase</keyword>
<dbReference type="Gene3D" id="1.10.530.40">
    <property type="match status" value="1"/>
</dbReference>
<dbReference type="CDD" id="cd16901">
    <property type="entry name" value="lyz_P1"/>
    <property type="match status" value="1"/>
</dbReference>
<keyword evidence="9" id="KW-1185">Reference proteome</keyword>
<proteinExistence type="inferred from homology"/>
<dbReference type="RefSeq" id="WP_078218386.1">
    <property type="nucleotide sequence ID" value="NZ_MUXZ01000016.1"/>
</dbReference>
<dbReference type="HAMAP" id="MF_04110">
    <property type="entry name" value="ENDOLYSIN_T4"/>
    <property type="match status" value="1"/>
</dbReference>
<evidence type="ECO:0000256" key="2">
    <source>
        <dbReference type="ARBA" id="ARBA00022529"/>
    </source>
</evidence>
<accession>A0A1V4B181</accession>
<protein>
    <recommendedName>
        <fullName evidence="6">Lysozyme</fullName>
        <ecNumber evidence="6">3.2.1.17</ecNumber>
    </recommendedName>
</protein>
<gene>
    <name evidence="7" type="ORF">NCTC1659_01448</name>
    <name evidence="8" type="ORF">NCTC8540_01407</name>
</gene>
<evidence type="ECO:0000256" key="4">
    <source>
        <dbReference type="ARBA" id="ARBA00022801"/>
    </source>
</evidence>
<dbReference type="EMBL" id="UGHF01000001">
    <property type="protein sequence ID" value="STO60176.1"/>
    <property type="molecule type" value="Genomic_DNA"/>
</dbReference>
<evidence type="ECO:0000256" key="5">
    <source>
        <dbReference type="ARBA" id="ARBA00023295"/>
    </source>
</evidence>
<name>A0A1V4B181_9PAST</name>
<evidence type="ECO:0000256" key="6">
    <source>
        <dbReference type="RuleBase" id="RU003788"/>
    </source>
</evidence>
<comment type="catalytic activity">
    <reaction evidence="1 6">
        <text>Hydrolysis of (1-&gt;4)-beta-linkages between N-acetylmuramic acid and N-acetyl-D-glucosamine residues in a peptidoglycan and between N-acetyl-D-glucosamine residues in chitodextrins.</text>
        <dbReference type="EC" id="3.2.1.17"/>
    </reaction>
</comment>
<dbReference type="Proteomes" id="UP000254496">
    <property type="component" value="Unassembled WGS sequence"/>
</dbReference>
<comment type="similarity">
    <text evidence="6">Belongs to the glycosyl hydrolase 24 family.</text>
</comment>
<dbReference type="GO" id="GO:0031640">
    <property type="term" value="P:killing of cells of another organism"/>
    <property type="evidence" value="ECO:0007669"/>
    <property type="project" value="UniProtKB-KW"/>
</dbReference>
<dbReference type="GO" id="GO:0042742">
    <property type="term" value="P:defense response to bacterium"/>
    <property type="evidence" value="ECO:0007669"/>
    <property type="project" value="UniProtKB-KW"/>
</dbReference>
<evidence type="ECO:0000256" key="1">
    <source>
        <dbReference type="ARBA" id="ARBA00000632"/>
    </source>
</evidence>
<evidence type="ECO:0000313" key="10">
    <source>
        <dbReference type="Proteomes" id="UP000254496"/>
    </source>
</evidence>
<dbReference type="GO" id="GO:0016998">
    <property type="term" value="P:cell wall macromolecule catabolic process"/>
    <property type="evidence" value="ECO:0007669"/>
    <property type="project" value="InterPro"/>
</dbReference>
<keyword evidence="2 6" id="KW-0929">Antimicrobial</keyword>
<dbReference type="SUPFAM" id="SSF53955">
    <property type="entry name" value="Lysozyme-like"/>
    <property type="match status" value="1"/>
</dbReference>
<evidence type="ECO:0000256" key="3">
    <source>
        <dbReference type="ARBA" id="ARBA00022638"/>
    </source>
</evidence>
<dbReference type="PANTHER" id="PTHR38107">
    <property type="match status" value="1"/>
</dbReference>